<comment type="caution">
    <text evidence="1">The sequence shown here is derived from an EMBL/GenBank/DDBJ whole genome shotgun (WGS) entry which is preliminary data.</text>
</comment>
<sequence>MIMATHMRLAQKRKYRNHNVNQEKIPSLNFRKSPKVFTPLRESQIQLYERLRAMGMLHPIEGRPAIHLGKFYRADHKCAYHSGDVGHDIENCSTLKHKIQNMINKNLINID</sequence>
<protein>
    <recommendedName>
        <fullName evidence="3">Gag-pol polyprotein</fullName>
    </recommendedName>
</protein>
<name>A0AAV9LZT8_9SOLN</name>
<organism evidence="1 2">
    <name type="scientific">Solanum pinnatisectum</name>
    <name type="common">tansyleaf nightshade</name>
    <dbReference type="NCBI Taxonomy" id="50273"/>
    <lineage>
        <taxon>Eukaryota</taxon>
        <taxon>Viridiplantae</taxon>
        <taxon>Streptophyta</taxon>
        <taxon>Embryophyta</taxon>
        <taxon>Tracheophyta</taxon>
        <taxon>Spermatophyta</taxon>
        <taxon>Magnoliopsida</taxon>
        <taxon>eudicotyledons</taxon>
        <taxon>Gunneridae</taxon>
        <taxon>Pentapetalae</taxon>
        <taxon>asterids</taxon>
        <taxon>lamiids</taxon>
        <taxon>Solanales</taxon>
        <taxon>Solanaceae</taxon>
        <taxon>Solanoideae</taxon>
        <taxon>Solaneae</taxon>
        <taxon>Solanum</taxon>
    </lineage>
</organism>
<reference evidence="1 2" key="1">
    <citation type="submission" date="2023-10" db="EMBL/GenBank/DDBJ databases">
        <title>Genome-Wide Identification Analysis in wild type Solanum Pinnatisectum Reveals Some Genes Defensing Phytophthora Infestans.</title>
        <authorList>
            <person name="Sun C."/>
        </authorList>
    </citation>
    <scope>NUCLEOTIDE SEQUENCE [LARGE SCALE GENOMIC DNA]</scope>
    <source>
        <strain evidence="1">LQN</strain>
        <tissue evidence="1">Leaf</tissue>
    </source>
</reference>
<dbReference type="PANTHER" id="PTHR32108:SF6">
    <property type="entry name" value="GAG-PRO"/>
    <property type="match status" value="1"/>
</dbReference>
<accession>A0AAV9LZT8</accession>
<keyword evidence="2" id="KW-1185">Reference proteome</keyword>
<dbReference type="PANTHER" id="PTHR32108">
    <property type="entry name" value="DNA-DIRECTED RNA POLYMERASE SUBUNIT ALPHA"/>
    <property type="match status" value="1"/>
</dbReference>
<evidence type="ECO:0000313" key="1">
    <source>
        <dbReference type="EMBL" id="KAK4731212.1"/>
    </source>
</evidence>
<proteinExistence type="predicted"/>
<dbReference type="AlphaFoldDB" id="A0AAV9LZT8"/>
<gene>
    <name evidence="1" type="ORF">R3W88_024200</name>
</gene>
<evidence type="ECO:0000313" key="2">
    <source>
        <dbReference type="Proteomes" id="UP001311915"/>
    </source>
</evidence>
<evidence type="ECO:0008006" key="3">
    <source>
        <dbReference type="Google" id="ProtNLM"/>
    </source>
</evidence>
<dbReference type="EMBL" id="JAWPEI010000003">
    <property type="protein sequence ID" value="KAK4731212.1"/>
    <property type="molecule type" value="Genomic_DNA"/>
</dbReference>
<dbReference type="Proteomes" id="UP001311915">
    <property type="component" value="Unassembled WGS sequence"/>
</dbReference>